<dbReference type="PANTHER" id="PTHR42698:SF1">
    <property type="entry name" value="GTPASE ERA, MITOCHONDRIAL"/>
    <property type="match status" value="1"/>
</dbReference>
<keyword evidence="4 6" id="KW-0694">RNA-binding</keyword>
<name>Q6KHU6_MYCM1</name>
<organism evidence="11 12">
    <name type="scientific">Mycoplasma mobile (strain ATCC 43663 / 163K / NCTC 11711)</name>
    <name type="common">Mesomycoplasma mobile</name>
    <dbReference type="NCBI Taxonomy" id="267748"/>
    <lineage>
        <taxon>Bacteria</taxon>
        <taxon>Bacillati</taxon>
        <taxon>Mycoplasmatota</taxon>
        <taxon>Mycoplasmoidales</taxon>
        <taxon>Metamycoplasmataceae</taxon>
        <taxon>Mesomycoplasma</taxon>
    </lineage>
</organism>
<dbReference type="InterPro" id="IPR005225">
    <property type="entry name" value="Small_GTP-bd"/>
</dbReference>
<reference evidence="11 12" key="1">
    <citation type="journal article" date="2004" name="Genome Res.">
        <title>The complete genome and proteome of Mycoplasma mobile.</title>
        <authorList>
            <person name="Jaffe J.D."/>
            <person name="Stange-Thomann N."/>
            <person name="Smith C."/>
            <person name="DeCaprio D."/>
            <person name="Fisher S."/>
            <person name="Butler J."/>
            <person name="Calvo S."/>
            <person name="Elkins T."/>
            <person name="FitzGerald M.G."/>
            <person name="Hafez N."/>
            <person name="Kodira C.D."/>
            <person name="Major J."/>
            <person name="Wang S."/>
            <person name="Wilkinson J."/>
            <person name="Nicol R."/>
            <person name="Nusbaum C."/>
            <person name="Birren B."/>
            <person name="Berg H.C."/>
            <person name="Church G.M."/>
        </authorList>
    </citation>
    <scope>NUCLEOTIDE SEQUENCE [LARGE SCALE GENOMIC DNA]</scope>
    <source>
        <strain evidence="12">ATCC 43663 / 163K / NCTC 11711</strain>
    </source>
</reference>
<feature type="domain" description="Era-type G" evidence="10">
    <location>
        <begin position="6"/>
        <end position="174"/>
    </location>
</feature>
<dbReference type="Gene3D" id="3.40.50.300">
    <property type="entry name" value="P-loop containing nucleotide triphosphate hydrolases"/>
    <property type="match status" value="1"/>
</dbReference>
<dbReference type="GO" id="GO:0005525">
    <property type="term" value="F:GTP binding"/>
    <property type="evidence" value="ECO:0007669"/>
    <property type="project" value="UniProtKB-UniRule"/>
</dbReference>
<dbReference type="SUPFAM" id="SSF54814">
    <property type="entry name" value="Prokaryotic type KH domain (KH-domain type II)"/>
    <property type="match status" value="1"/>
</dbReference>
<dbReference type="InterPro" id="IPR004044">
    <property type="entry name" value="KH_dom_type_2"/>
</dbReference>
<dbReference type="GO" id="GO:0000028">
    <property type="term" value="P:ribosomal small subunit assembly"/>
    <property type="evidence" value="ECO:0007669"/>
    <property type="project" value="TreeGrafter"/>
</dbReference>
<dbReference type="EMBL" id="AE017308">
    <property type="protein sequence ID" value="AAT27832.1"/>
    <property type="molecule type" value="Genomic_DNA"/>
</dbReference>
<accession>Q6KHU6</accession>
<evidence type="ECO:0000259" key="9">
    <source>
        <dbReference type="PROSITE" id="PS50823"/>
    </source>
</evidence>
<dbReference type="InterPro" id="IPR027417">
    <property type="entry name" value="P-loop_NTPase"/>
</dbReference>
<sequence>MNKKIRILVSTIIGKPNAGKSSLLNSLLKESVSIISNKPQTTRDQITGIYSDEANTEQFVFTDTPGIHKSKTELGKKMNEYSYSSIKDIDLVLFLSPIDYEVEEIDLEIISNLENVKNKIAIVTKIDLAKDHAIVEQRALFLKEKGFTNVLAYSTKNEATRNLLLSELRSYSYEGFALYENDYYTDKPMRFIAKELIRESLLESLDHEVPHNIAVEIEEYNEARDDQLTEIKAVIYVARDSQKGIVIGEGGKMIKSIGMKSRKKIEDILQEKIVLKTKVKVSKNWINDKISLKKLGY</sequence>
<dbReference type="GO" id="GO:0005886">
    <property type="term" value="C:plasma membrane"/>
    <property type="evidence" value="ECO:0007669"/>
    <property type="project" value="UniProtKB-SubCell"/>
</dbReference>
<dbReference type="Pfam" id="PF01926">
    <property type="entry name" value="MMR_HSR1"/>
    <property type="match status" value="1"/>
</dbReference>
<dbReference type="Pfam" id="PF07650">
    <property type="entry name" value="KH_2"/>
    <property type="match status" value="1"/>
</dbReference>
<keyword evidence="6" id="KW-0690">Ribosome biogenesis</keyword>
<feature type="domain" description="KH type-2" evidence="9">
    <location>
        <begin position="197"/>
        <end position="283"/>
    </location>
</feature>
<dbReference type="GO" id="GO:0070181">
    <property type="term" value="F:small ribosomal subunit rRNA binding"/>
    <property type="evidence" value="ECO:0007669"/>
    <property type="project" value="UniProtKB-UniRule"/>
</dbReference>
<dbReference type="Gene3D" id="3.30.300.20">
    <property type="match status" value="1"/>
</dbReference>
<dbReference type="NCBIfam" id="TIGR00231">
    <property type="entry name" value="small_GTP"/>
    <property type="match status" value="1"/>
</dbReference>
<comment type="subcellular location">
    <subcellularLocation>
        <location evidence="6">Cytoplasm</location>
    </subcellularLocation>
    <subcellularLocation>
        <location evidence="6">Cell membrane</location>
        <topology evidence="6">Peripheral membrane protein</topology>
    </subcellularLocation>
</comment>
<comment type="similarity">
    <text evidence="1 6 7 8">Belongs to the TRAFAC class TrmE-Era-EngA-EngB-Septin-like GTPase superfamily. Era GTPase family.</text>
</comment>
<dbReference type="RefSeq" id="WP_011264866.1">
    <property type="nucleotide sequence ID" value="NC_006908.1"/>
</dbReference>
<dbReference type="GO" id="GO:0043024">
    <property type="term" value="F:ribosomal small subunit binding"/>
    <property type="evidence" value="ECO:0007669"/>
    <property type="project" value="TreeGrafter"/>
</dbReference>
<dbReference type="HAMAP" id="MF_00367">
    <property type="entry name" value="GTPase_Era"/>
    <property type="match status" value="1"/>
</dbReference>
<feature type="binding site" evidence="6">
    <location>
        <begin position="124"/>
        <end position="127"/>
    </location>
    <ligand>
        <name>GTP</name>
        <dbReference type="ChEBI" id="CHEBI:37565"/>
    </ligand>
</feature>
<proteinExistence type="inferred from homology"/>
<dbReference type="SUPFAM" id="SSF52540">
    <property type="entry name" value="P-loop containing nucleoside triphosphate hydrolases"/>
    <property type="match status" value="1"/>
</dbReference>
<dbReference type="NCBIfam" id="TIGR00436">
    <property type="entry name" value="era"/>
    <property type="match status" value="1"/>
</dbReference>
<evidence type="ECO:0000256" key="4">
    <source>
        <dbReference type="ARBA" id="ARBA00022884"/>
    </source>
</evidence>
<feature type="region of interest" description="G1" evidence="7">
    <location>
        <begin position="14"/>
        <end position="21"/>
    </location>
</feature>
<feature type="region of interest" description="G2" evidence="7">
    <location>
        <begin position="40"/>
        <end position="44"/>
    </location>
</feature>
<dbReference type="AlphaFoldDB" id="Q6KHU6"/>
<evidence type="ECO:0000256" key="3">
    <source>
        <dbReference type="ARBA" id="ARBA00022741"/>
    </source>
</evidence>
<dbReference type="InterPro" id="IPR005662">
    <property type="entry name" value="GTPase_Era-like"/>
</dbReference>
<keyword evidence="3 6" id="KW-0547">Nucleotide-binding</keyword>
<feature type="region of interest" description="G5" evidence="7">
    <location>
        <begin position="153"/>
        <end position="155"/>
    </location>
</feature>
<evidence type="ECO:0000256" key="2">
    <source>
        <dbReference type="ARBA" id="ARBA00020484"/>
    </source>
</evidence>
<evidence type="ECO:0000256" key="1">
    <source>
        <dbReference type="ARBA" id="ARBA00007921"/>
    </source>
</evidence>
<evidence type="ECO:0000256" key="8">
    <source>
        <dbReference type="RuleBase" id="RU003761"/>
    </source>
</evidence>
<keyword evidence="12" id="KW-1185">Reference proteome</keyword>
<feature type="binding site" evidence="6">
    <location>
        <begin position="63"/>
        <end position="67"/>
    </location>
    <ligand>
        <name>GTP</name>
        <dbReference type="ChEBI" id="CHEBI:37565"/>
    </ligand>
</feature>
<comment type="subunit">
    <text evidence="6">Monomer.</text>
</comment>
<dbReference type="InterPro" id="IPR009019">
    <property type="entry name" value="KH_sf_prok-type"/>
</dbReference>
<dbReference type="CDD" id="cd04163">
    <property type="entry name" value="Era"/>
    <property type="match status" value="1"/>
</dbReference>
<keyword evidence="5 6" id="KW-0342">GTP-binding</keyword>
<evidence type="ECO:0000256" key="7">
    <source>
        <dbReference type="PROSITE-ProRule" id="PRU01050"/>
    </source>
</evidence>
<dbReference type="PROSITE" id="PS50823">
    <property type="entry name" value="KH_TYPE_2"/>
    <property type="match status" value="1"/>
</dbReference>
<dbReference type="STRING" id="267748.MMOB3460"/>
<dbReference type="NCBIfam" id="NF000908">
    <property type="entry name" value="PRK00089.1"/>
    <property type="match status" value="1"/>
</dbReference>
<dbReference type="HOGENOM" id="CLU_038009_1_0_14"/>
<gene>
    <name evidence="6 11" type="primary">era</name>
    <name evidence="11" type="ordered locus">MMOB3460</name>
</gene>
<feature type="binding site" evidence="6">
    <location>
        <begin position="14"/>
        <end position="21"/>
    </location>
    <ligand>
        <name>GTP</name>
        <dbReference type="ChEBI" id="CHEBI:37565"/>
    </ligand>
</feature>
<dbReference type="InterPro" id="IPR030388">
    <property type="entry name" value="G_ERA_dom"/>
</dbReference>
<keyword evidence="6" id="KW-1003">Cell membrane</keyword>
<keyword evidence="6" id="KW-0963">Cytoplasm</keyword>
<dbReference type="PANTHER" id="PTHR42698">
    <property type="entry name" value="GTPASE ERA"/>
    <property type="match status" value="1"/>
</dbReference>
<dbReference type="GO" id="GO:0003924">
    <property type="term" value="F:GTPase activity"/>
    <property type="evidence" value="ECO:0007669"/>
    <property type="project" value="UniProtKB-UniRule"/>
</dbReference>
<dbReference type="PROSITE" id="PS51713">
    <property type="entry name" value="G_ERA"/>
    <property type="match status" value="1"/>
</dbReference>
<dbReference type="eggNOG" id="COG1159">
    <property type="taxonomic scope" value="Bacteria"/>
</dbReference>
<evidence type="ECO:0000259" key="10">
    <source>
        <dbReference type="PROSITE" id="PS51713"/>
    </source>
</evidence>
<dbReference type="CDD" id="cd22534">
    <property type="entry name" value="KH-II_Era"/>
    <property type="match status" value="1"/>
</dbReference>
<evidence type="ECO:0000313" key="11">
    <source>
        <dbReference type="EMBL" id="AAT27832.1"/>
    </source>
</evidence>
<evidence type="ECO:0000313" key="12">
    <source>
        <dbReference type="Proteomes" id="UP000009072"/>
    </source>
</evidence>
<keyword evidence="6" id="KW-0699">rRNA-binding</keyword>
<feature type="region of interest" description="G4" evidence="7">
    <location>
        <begin position="124"/>
        <end position="127"/>
    </location>
</feature>
<evidence type="ECO:0000256" key="6">
    <source>
        <dbReference type="HAMAP-Rule" id="MF_00367"/>
    </source>
</evidence>
<keyword evidence="6" id="KW-0472">Membrane</keyword>
<evidence type="ECO:0000256" key="5">
    <source>
        <dbReference type="ARBA" id="ARBA00023134"/>
    </source>
</evidence>
<comment type="function">
    <text evidence="6">An essential GTPase that binds both GDP and GTP, with rapid nucleotide exchange. Plays a role in 16S rRNA processing and 30S ribosomal subunit biogenesis and possibly also in cell cycle regulation and energy metabolism.</text>
</comment>
<dbReference type="InterPro" id="IPR006073">
    <property type="entry name" value="GTP-bd"/>
</dbReference>
<dbReference type="KEGG" id="mmo:MMOB3460"/>
<dbReference type="Proteomes" id="UP000009072">
    <property type="component" value="Chromosome"/>
</dbReference>
<feature type="region of interest" description="G3" evidence="7">
    <location>
        <begin position="63"/>
        <end position="66"/>
    </location>
</feature>
<protein>
    <recommendedName>
        <fullName evidence="2 6">GTPase Era</fullName>
    </recommendedName>
</protein>
<dbReference type="GO" id="GO:0005829">
    <property type="term" value="C:cytosol"/>
    <property type="evidence" value="ECO:0007669"/>
    <property type="project" value="TreeGrafter"/>
</dbReference>
<dbReference type="InterPro" id="IPR015946">
    <property type="entry name" value="KH_dom-like_a/b"/>
</dbReference>